<proteinExistence type="predicted"/>
<protein>
    <submittedName>
        <fullName evidence="1">Uncharacterized protein</fullName>
    </submittedName>
</protein>
<dbReference type="eggNOG" id="ENOG5031NIZ">
    <property type="taxonomic scope" value="Bacteria"/>
</dbReference>
<accession>B7VTR4</accession>
<name>B7VTR4_VIBA3</name>
<organism evidence="1 2">
    <name type="scientific">Vibrio atlanticus (strain LGP32)</name>
    <name type="common">Vibrio splendidus (strain Mel32)</name>
    <dbReference type="NCBI Taxonomy" id="575788"/>
    <lineage>
        <taxon>Bacteria</taxon>
        <taxon>Pseudomonadati</taxon>
        <taxon>Pseudomonadota</taxon>
        <taxon>Gammaproteobacteria</taxon>
        <taxon>Vibrionales</taxon>
        <taxon>Vibrionaceae</taxon>
        <taxon>Vibrio</taxon>
    </lineage>
</organism>
<gene>
    <name evidence="1" type="ordered locus">VS_II0977</name>
</gene>
<evidence type="ECO:0000313" key="2">
    <source>
        <dbReference type="Proteomes" id="UP000009100"/>
    </source>
</evidence>
<dbReference type="EMBL" id="FM954973">
    <property type="protein sequence ID" value="CAV26843.1"/>
    <property type="molecule type" value="Genomic_DNA"/>
</dbReference>
<dbReference type="AlphaFoldDB" id="B7VTR4"/>
<reference evidence="1 2" key="1">
    <citation type="submission" date="2009-02" db="EMBL/GenBank/DDBJ databases">
        <title>Vibrio splendidus str. LGP32 complete genome.</title>
        <authorList>
            <person name="Mazel D."/>
            <person name="Le Roux F."/>
        </authorList>
    </citation>
    <scope>NUCLEOTIDE SEQUENCE [LARGE SCALE GENOMIC DNA]</scope>
    <source>
        <strain evidence="1 2">LGP32</strain>
    </source>
</reference>
<evidence type="ECO:0000313" key="1">
    <source>
        <dbReference type="EMBL" id="CAV26843.1"/>
    </source>
</evidence>
<dbReference type="KEGG" id="vsp:VS_II0977"/>
<dbReference type="HOGENOM" id="CLU_2072186_0_0_6"/>
<sequence length="118" mass="13417">MIEQKFKQDGLLSEPKSNSLFPKIPDLVLVFFPSPGVFVRDTLKVPDGFKTETVTYYEADGEPFENMYVFLPAVLQSQYDTGRNDTGIVYSKDSLKFESVLIQALFEQDPTVIEHRSS</sequence>
<dbReference type="PATRIC" id="fig|575788.5.peg.921"/>
<dbReference type="STRING" id="575788.VS_II0977"/>
<dbReference type="Proteomes" id="UP000009100">
    <property type="component" value="Chromosome 2"/>
</dbReference>